<accession>A0AAV9G4I4</accession>
<evidence type="ECO:0000313" key="3">
    <source>
        <dbReference type="EMBL" id="KAK4443689.1"/>
    </source>
</evidence>
<feature type="transmembrane region" description="Helical" evidence="2">
    <location>
        <begin position="278"/>
        <end position="297"/>
    </location>
</feature>
<gene>
    <name evidence="3" type="ORF">QBC34DRAFT_476620</name>
</gene>
<protein>
    <submittedName>
        <fullName evidence="3">Uncharacterized protein</fullName>
    </submittedName>
</protein>
<organism evidence="3 4">
    <name type="scientific">Podospora aff. communis PSN243</name>
    <dbReference type="NCBI Taxonomy" id="3040156"/>
    <lineage>
        <taxon>Eukaryota</taxon>
        <taxon>Fungi</taxon>
        <taxon>Dikarya</taxon>
        <taxon>Ascomycota</taxon>
        <taxon>Pezizomycotina</taxon>
        <taxon>Sordariomycetes</taxon>
        <taxon>Sordariomycetidae</taxon>
        <taxon>Sordariales</taxon>
        <taxon>Podosporaceae</taxon>
        <taxon>Podospora</taxon>
    </lineage>
</organism>
<comment type="caution">
    <text evidence="3">The sequence shown here is derived from an EMBL/GenBank/DDBJ whole genome shotgun (WGS) entry which is preliminary data.</text>
</comment>
<feature type="transmembrane region" description="Helical" evidence="2">
    <location>
        <begin position="231"/>
        <end position="258"/>
    </location>
</feature>
<feature type="region of interest" description="Disordered" evidence="1">
    <location>
        <begin position="333"/>
        <end position="380"/>
    </location>
</feature>
<evidence type="ECO:0000256" key="2">
    <source>
        <dbReference type="SAM" id="Phobius"/>
    </source>
</evidence>
<keyword evidence="4" id="KW-1185">Reference proteome</keyword>
<dbReference type="Proteomes" id="UP001321760">
    <property type="component" value="Unassembled WGS sequence"/>
</dbReference>
<sequence length="380" mass="42088">MPCWNRSKTGNQELLSPAEAMELSRHKSSHKKNLAIQTLLILAAFAIAALYAFLITGCMSGTVLGLSSIYLLELPLPPCNTTVRIGYYGMCAAHTDEPSSTPWCSGPMMYGMNRGVIHQSLFGYRPDNATKSTLGAKAMHVKECPLGMEAVDAGMDFQDNIVLSIETGAMGLFVLGMVMLGMWNSFNKYPVWKTRYTTQGKFPEFTSNEGVNDWEIWRAGKARSATVWATVWWSCLLGSTVVAVVGCVSVWQIASALAYATTKWGSKMEVRIGQRVWMMHWAIAGLQVLLLAGLYFCTRTAWLHKKWETGLLAQGSKVQDSFWRARRSEWPGARSERPMEGEGERMGPPHEMAFHWPWAKQAGDGAPAPAPAPEGWSHAR</sequence>
<feature type="compositionally biased region" description="Basic and acidic residues" evidence="1">
    <location>
        <begin position="333"/>
        <end position="348"/>
    </location>
</feature>
<name>A0AAV9G4I4_9PEZI</name>
<feature type="transmembrane region" description="Helical" evidence="2">
    <location>
        <begin position="161"/>
        <end position="183"/>
    </location>
</feature>
<feature type="transmembrane region" description="Helical" evidence="2">
    <location>
        <begin position="34"/>
        <end position="54"/>
    </location>
</feature>
<keyword evidence="2" id="KW-0812">Transmembrane</keyword>
<reference evidence="3" key="2">
    <citation type="submission" date="2023-05" db="EMBL/GenBank/DDBJ databases">
        <authorList>
            <consortium name="Lawrence Berkeley National Laboratory"/>
            <person name="Steindorff A."/>
            <person name="Hensen N."/>
            <person name="Bonometti L."/>
            <person name="Westerberg I."/>
            <person name="Brannstrom I.O."/>
            <person name="Guillou S."/>
            <person name="Cros-Aarteil S."/>
            <person name="Calhoun S."/>
            <person name="Haridas S."/>
            <person name="Kuo A."/>
            <person name="Mondo S."/>
            <person name="Pangilinan J."/>
            <person name="Riley R."/>
            <person name="Labutti K."/>
            <person name="Andreopoulos B."/>
            <person name="Lipzen A."/>
            <person name="Chen C."/>
            <person name="Yanf M."/>
            <person name="Daum C."/>
            <person name="Ng V."/>
            <person name="Clum A."/>
            <person name="Ohm R."/>
            <person name="Martin F."/>
            <person name="Silar P."/>
            <person name="Natvig D."/>
            <person name="Lalanne C."/>
            <person name="Gautier V."/>
            <person name="Ament-Velasquez S.L."/>
            <person name="Kruys A."/>
            <person name="Hutchinson M.I."/>
            <person name="Powell A.J."/>
            <person name="Barry K."/>
            <person name="Miller A.N."/>
            <person name="Grigoriev I.V."/>
            <person name="Debuchy R."/>
            <person name="Gladieux P."/>
            <person name="Thoren M.H."/>
            <person name="Johannesson H."/>
        </authorList>
    </citation>
    <scope>NUCLEOTIDE SEQUENCE</scope>
    <source>
        <strain evidence="3">PSN243</strain>
    </source>
</reference>
<reference evidence="3" key="1">
    <citation type="journal article" date="2023" name="Mol. Phylogenet. Evol.">
        <title>Genome-scale phylogeny and comparative genomics of the fungal order Sordariales.</title>
        <authorList>
            <person name="Hensen N."/>
            <person name="Bonometti L."/>
            <person name="Westerberg I."/>
            <person name="Brannstrom I.O."/>
            <person name="Guillou S."/>
            <person name="Cros-Aarteil S."/>
            <person name="Calhoun S."/>
            <person name="Haridas S."/>
            <person name="Kuo A."/>
            <person name="Mondo S."/>
            <person name="Pangilinan J."/>
            <person name="Riley R."/>
            <person name="LaButti K."/>
            <person name="Andreopoulos B."/>
            <person name="Lipzen A."/>
            <person name="Chen C."/>
            <person name="Yan M."/>
            <person name="Daum C."/>
            <person name="Ng V."/>
            <person name="Clum A."/>
            <person name="Steindorff A."/>
            <person name="Ohm R.A."/>
            <person name="Martin F."/>
            <person name="Silar P."/>
            <person name="Natvig D.O."/>
            <person name="Lalanne C."/>
            <person name="Gautier V."/>
            <person name="Ament-Velasquez S.L."/>
            <person name="Kruys A."/>
            <person name="Hutchinson M.I."/>
            <person name="Powell A.J."/>
            <person name="Barry K."/>
            <person name="Miller A.N."/>
            <person name="Grigoriev I.V."/>
            <person name="Debuchy R."/>
            <person name="Gladieux P."/>
            <person name="Hiltunen Thoren M."/>
            <person name="Johannesson H."/>
        </authorList>
    </citation>
    <scope>NUCLEOTIDE SEQUENCE</scope>
    <source>
        <strain evidence="3">PSN243</strain>
    </source>
</reference>
<evidence type="ECO:0000256" key="1">
    <source>
        <dbReference type="SAM" id="MobiDB-lite"/>
    </source>
</evidence>
<evidence type="ECO:0000313" key="4">
    <source>
        <dbReference type="Proteomes" id="UP001321760"/>
    </source>
</evidence>
<dbReference type="AlphaFoldDB" id="A0AAV9G4I4"/>
<proteinExistence type="predicted"/>
<keyword evidence="2" id="KW-0472">Membrane</keyword>
<dbReference type="EMBL" id="MU865988">
    <property type="protein sequence ID" value="KAK4443689.1"/>
    <property type="molecule type" value="Genomic_DNA"/>
</dbReference>
<keyword evidence="2" id="KW-1133">Transmembrane helix</keyword>